<keyword evidence="7" id="KW-0175">Coiled coil</keyword>
<evidence type="ECO:0000256" key="8">
    <source>
        <dbReference type="SAM" id="Phobius"/>
    </source>
</evidence>
<comment type="similarity">
    <text evidence="5">Belongs to the methyl-accepting chemotaxis (MCP) protein family.</text>
</comment>
<dbReference type="SMART" id="SM00283">
    <property type="entry name" value="MA"/>
    <property type="match status" value="1"/>
</dbReference>
<reference evidence="10 11" key="1">
    <citation type="submission" date="2018-06" db="EMBL/GenBank/DDBJ databases">
        <title>Genomic Encyclopedia of Type Strains, Phase IV (KMG-IV): sequencing the most valuable type-strain genomes for metagenomic binning, comparative biology and taxonomic classification.</title>
        <authorList>
            <person name="Goeker M."/>
        </authorList>
    </citation>
    <scope>NUCLEOTIDE SEQUENCE [LARGE SCALE GENOMIC DNA]</scope>
    <source>
        <strain evidence="10 11">DSM 15140</strain>
    </source>
</reference>
<keyword evidence="8" id="KW-0812">Transmembrane</keyword>
<feature type="coiled-coil region" evidence="7">
    <location>
        <begin position="375"/>
        <end position="416"/>
    </location>
</feature>
<dbReference type="RefSeq" id="WP_113868381.1">
    <property type="nucleotide sequence ID" value="NZ_BAABQN010000003.1"/>
</dbReference>
<evidence type="ECO:0000259" key="9">
    <source>
        <dbReference type="PROSITE" id="PS50111"/>
    </source>
</evidence>
<dbReference type="OrthoDB" id="2489132at2"/>
<dbReference type="SUPFAM" id="SSF58104">
    <property type="entry name" value="Methyl-accepting chemotaxis protein (MCP) signaling domain"/>
    <property type="match status" value="1"/>
</dbReference>
<sequence>MKKSNNTVFWNKIQFRIIILLIVVLLVNSTITNFILRLIDMTGINLGMIGIWLNNFMNVIVATTIIGVFLQYFVIKPIKTMESKIRDFENNEANVQIETKSKNELDMLGNRLNELFTYIRSYHDSQQEQINLVEGKSSTISNKINQMTDNVSSLQHHFETITASSQEQLSAFEQTSTVVDNMNGQFQSIAKDVDEITSSFHNMRSNTEEGVADINDSSQTMVNIAQQSQDAKNNILELSKEVGKINEVVTLINDISEQTNLLALNASIEAARAGEHGKGFSIVADEIRGLAERSVRATERISETVEHILSNVDEIAKQSEDRAYSIDKESNNILAINNRFVDIKSTIISNIDRIEEMNEHTKTLTQSSNEISDTMEQVTNNTEQTTEQLVELNNTVSSTLDEMNKVKEEVQMLNQSFKKIR</sequence>
<feature type="domain" description="Methyl-accepting transducer" evidence="9">
    <location>
        <begin position="143"/>
        <end position="379"/>
    </location>
</feature>
<evidence type="ECO:0000256" key="7">
    <source>
        <dbReference type="SAM" id="Coils"/>
    </source>
</evidence>
<evidence type="ECO:0000256" key="2">
    <source>
        <dbReference type="ARBA" id="ARBA00022475"/>
    </source>
</evidence>
<feature type="transmembrane region" description="Helical" evidence="8">
    <location>
        <begin position="56"/>
        <end position="75"/>
    </location>
</feature>
<dbReference type="STRING" id="200904.GCA_900168775_02329"/>
<evidence type="ECO:0000256" key="4">
    <source>
        <dbReference type="ARBA" id="ARBA00023224"/>
    </source>
</evidence>
<evidence type="ECO:0000313" key="11">
    <source>
        <dbReference type="Proteomes" id="UP000252254"/>
    </source>
</evidence>
<dbReference type="InterPro" id="IPR004089">
    <property type="entry name" value="MCPsignal_dom"/>
</dbReference>
<protein>
    <submittedName>
        <fullName evidence="10">Methyl-accepting chemotaxis protein</fullName>
    </submittedName>
</protein>
<comment type="caution">
    <text evidence="10">The sequence shown here is derived from an EMBL/GenBank/DDBJ whole genome shotgun (WGS) entry which is preliminary data.</text>
</comment>
<dbReference type="GO" id="GO:0007165">
    <property type="term" value="P:signal transduction"/>
    <property type="evidence" value="ECO:0007669"/>
    <property type="project" value="UniProtKB-KW"/>
</dbReference>
<dbReference type="GO" id="GO:0005886">
    <property type="term" value="C:plasma membrane"/>
    <property type="evidence" value="ECO:0007669"/>
    <property type="project" value="UniProtKB-SubCell"/>
</dbReference>
<gene>
    <name evidence="10" type="ORF">DES48_104140</name>
</gene>
<dbReference type="Pfam" id="PF00672">
    <property type="entry name" value="HAMP"/>
    <property type="match status" value="1"/>
</dbReference>
<dbReference type="Proteomes" id="UP000252254">
    <property type="component" value="Unassembled WGS sequence"/>
</dbReference>
<dbReference type="InterPro" id="IPR003660">
    <property type="entry name" value="HAMP_dom"/>
</dbReference>
<proteinExistence type="inferred from homology"/>
<keyword evidence="11" id="KW-1185">Reference proteome</keyword>
<evidence type="ECO:0000256" key="3">
    <source>
        <dbReference type="ARBA" id="ARBA00023136"/>
    </source>
</evidence>
<dbReference type="PANTHER" id="PTHR32089">
    <property type="entry name" value="METHYL-ACCEPTING CHEMOTAXIS PROTEIN MCPB"/>
    <property type="match status" value="1"/>
</dbReference>
<dbReference type="PANTHER" id="PTHR32089:SF112">
    <property type="entry name" value="LYSOZYME-LIKE PROTEIN-RELATED"/>
    <property type="match status" value="1"/>
</dbReference>
<dbReference type="AlphaFoldDB" id="A0A366EBP0"/>
<evidence type="ECO:0000313" key="10">
    <source>
        <dbReference type="EMBL" id="RBO99465.1"/>
    </source>
</evidence>
<evidence type="ECO:0000256" key="1">
    <source>
        <dbReference type="ARBA" id="ARBA00004236"/>
    </source>
</evidence>
<keyword evidence="2" id="KW-1003">Cell membrane</keyword>
<comment type="subcellular location">
    <subcellularLocation>
        <location evidence="1">Cell membrane</location>
    </subcellularLocation>
</comment>
<name>A0A366EBP0_9BACI</name>
<keyword evidence="8" id="KW-1133">Transmembrane helix</keyword>
<keyword evidence="4 6" id="KW-0807">Transducer</keyword>
<dbReference type="Gene3D" id="1.10.287.950">
    <property type="entry name" value="Methyl-accepting chemotaxis protein"/>
    <property type="match status" value="1"/>
</dbReference>
<evidence type="ECO:0000256" key="6">
    <source>
        <dbReference type="PROSITE-ProRule" id="PRU00284"/>
    </source>
</evidence>
<feature type="transmembrane region" description="Helical" evidence="8">
    <location>
        <begin position="15"/>
        <end position="36"/>
    </location>
</feature>
<dbReference type="PROSITE" id="PS50111">
    <property type="entry name" value="CHEMOTAXIS_TRANSDUC_2"/>
    <property type="match status" value="1"/>
</dbReference>
<organism evidence="10 11">
    <name type="scientific">Paraliobacillus ryukyuensis</name>
    <dbReference type="NCBI Taxonomy" id="200904"/>
    <lineage>
        <taxon>Bacteria</taxon>
        <taxon>Bacillati</taxon>
        <taxon>Bacillota</taxon>
        <taxon>Bacilli</taxon>
        <taxon>Bacillales</taxon>
        <taxon>Bacillaceae</taxon>
        <taxon>Paraliobacillus</taxon>
    </lineage>
</organism>
<evidence type="ECO:0000256" key="5">
    <source>
        <dbReference type="ARBA" id="ARBA00029447"/>
    </source>
</evidence>
<dbReference type="Pfam" id="PF00015">
    <property type="entry name" value="MCPsignal"/>
    <property type="match status" value="1"/>
</dbReference>
<accession>A0A366EBP0</accession>
<keyword evidence="3 8" id="KW-0472">Membrane</keyword>
<dbReference type="EMBL" id="QNRI01000004">
    <property type="protein sequence ID" value="RBO99465.1"/>
    <property type="molecule type" value="Genomic_DNA"/>
</dbReference>